<reference evidence="2" key="1">
    <citation type="journal article" date="2014" name="Int. J. Syst. Evol. Microbiol.">
        <title>Complete genome sequence of Corynebacterium casei LMG S-19264T (=DSM 44701T), isolated from a smear-ripened cheese.</title>
        <authorList>
            <consortium name="US DOE Joint Genome Institute (JGI-PGF)"/>
            <person name="Walter F."/>
            <person name="Albersmeier A."/>
            <person name="Kalinowski J."/>
            <person name="Ruckert C."/>
        </authorList>
    </citation>
    <scope>NUCLEOTIDE SEQUENCE</scope>
    <source>
        <strain evidence="2">CGMCC 1.12921</strain>
    </source>
</reference>
<dbReference type="AlphaFoldDB" id="A0A8J2Y3B2"/>
<feature type="signal peptide" evidence="1">
    <location>
        <begin position="1"/>
        <end position="21"/>
    </location>
</feature>
<organism evidence="2 3">
    <name type="scientific">Aquisalinus flavus</name>
    <dbReference type="NCBI Taxonomy" id="1526572"/>
    <lineage>
        <taxon>Bacteria</taxon>
        <taxon>Pseudomonadati</taxon>
        <taxon>Pseudomonadota</taxon>
        <taxon>Alphaproteobacteria</taxon>
        <taxon>Parvularculales</taxon>
        <taxon>Parvularculaceae</taxon>
        <taxon>Aquisalinus</taxon>
    </lineage>
</organism>
<name>A0A8J2Y3B2_9PROT</name>
<evidence type="ECO:0000256" key="1">
    <source>
        <dbReference type="SAM" id="SignalP"/>
    </source>
</evidence>
<evidence type="ECO:0000313" key="3">
    <source>
        <dbReference type="Proteomes" id="UP000613582"/>
    </source>
</evidence>
<comment type="caution">
    <text evidence="2">The sequence shown here is derived from an EMBL/GenBank/DDBJ whole genome shotgun (WGS) entry which is preliminary data.</text>
</comment>
<reference evidence="2" key="2">
    <citation type="submission" date="2020-09" db="EMBL/GenBank/DDBJ databases">
        <authorList>
            <person name="Sun Q."/>
            <person name="Zhou Y."/>
        </authorList>
    </citation>
    <scope>NUCLEOTIDE SEQUENCE</scope>
    <source>
        <strain evidence="2">CGMCC 1.12921</strain>
    </source>
</reference>
<feature type="chain" id="PRO_5035172578" evidence="1">
    <location>
        <begin position="22"/>
        <end position="154"/>
    </location>
</feature>
<protein>
    <submittedName>
        <fullName evidence="2">Uncharacterized protein</fullName>
    </submittedName>
</protein>
<accession>A0A8J2Y3B2</accession>
<dbReference type="Proteomes" id="UP000613582">
    <property type="component" value="Unassembled WGS sequence"/>
</dbReference>
<dbReference type="RefSeq" id="WP_188160038.1">
    <property type="nucleotide sequence ID" value="NZ_BMGH01000001.1"/>
</dbReference>
<gene>
    <name evidence="2" type="ORF">GCM10011342_08510</name>
</gene>
<evidence type="ECO:0000313" key="2">
    <source>
        <dbReference type="EMBL" id="GGD01751.1"/>
    </source>
</evidence>
<dbReference type="EMBL" id="BMGH01000001">
    <property type="protein sequence ID" value="GGD01751.1"/>
    <property type="molecule type" value="Genomic_DNA"/>
</dbReference>
<proteinExistence type="predicted"/>
<sequence>MRLMLAALVAAGLTLNYHAIAATQDMQSAFNRVSECNGTTAGGVALGKIMAEDLRAMGKEDGVDAMEVNIASLENTKEIFDEGPDAFKAVIPNLDLPQGQEYFDTAYSKFMSLSDADYQTKVTFWVPNAAVDHDYCLPSFDILFEEYNRIVGGL</sequence>
<keyword evidence="3" id="KW-1185">Reference proteome</keyword>
<keyword evidence="1" id="KW-0732">Signal</keyword>